<evidence type="ECO:0000313" key="1">
    <source>
        <dbReference type="EMBL" id="CAG7728062.1"/>
    </source>
</evidence>
<dbReference type="AlphaFoldDB" id="A0A8J2K0L7"/>
<dbReference type="EMBL" id="CAJVCH010157942">
    <property type="protein sequence ID" value="CAG7728062.1"/>
    <property type="molecule type" value="Genomic_DNA"/>
</dbReference>
<accession>A0A8J2K0L7</accession>
<organism evidence="1 2">
    <name type="scientific">Allacma fusca</name>
    <dbReference type="NCBI Taxonomy" id="39272"/>
    <lineage>
        <taxon>Eukaryota</taxon>
        <taxon>Metazoa</taxon>
        <taxon>Ecdysozoa</taxon>
        <taxon>Arthropoda</taxon>
        <taxon>Hexapoda</taxon>
        <taxon>Collembola</taxon>
        <taxon>Symphypleona</taxon>
        <taxon>Sminthuridae</taxon>
        <taxon>Allacma</taxon>
    </lineage>
</organism>
<dbReference type="Proteomes" id="UP000708208">
    <property type="component" value="Unassembled WGS sequence"/>
</dbReference>
<protein>
    <submittedName>
        <fullName evidence="1">Uncharacterized protein</fullName>
    </submittedName>
</protein>
<evidence type="ECO:0000313" key="2">
    <source>
        <dbReference type="Proteomes" id="UP000708208"/>
    </source>
</evidence>
<proteinExistence type="predicted"/>
<comment type="caution">
    <text evidence="1">The sequence shown here is derived from an EMBL/GenBank/DDBJ whole genome shotgun (WGS) entry which is preliminary data.</text>
</comment>
<name>A0A8J2K0L7_9HEXA</name>
<gene>
    <name evidence="1" type="ORF">AFUS01_LOCUS16872</name>
</gene>
<keyword evidence="2" id="KW-1185">Reference proteome</keyword>
<sequence>MAKWCLVTIIGGIEDREPSPSPRIGFSQIIAKRGPLYCAQKVSVHIETCHLRTCGREVHLHSLKACYFECYIFQFQVLLLG</sequence>
<reference evidence="1" key="1">
    <citation type="submission" date="2021-06" db="EMBL/GenBank/DDBJ databases">
        <authorList>
            <person name="Hodson N. C."/>
            <person name="Mongue J. A."/>
            <person name="Jaron S. K."/>
        </authorList>
    </citation>
    <scope>NUCLEOTIDE SEQUENCE</scope>
</reference>